<accession>A0A9E5JMR7</accession>
<proteinExistence type="predicted"/>
<dbReference type="Pfam" id="PF13274">
    <property type="entry name" value="SocA_Panacea"/>
    <property type="match status" value="1"/>
</dbReference>
<protein>
    <submittedName>
        <fullName evidence="2">SocA family protein</fullName>
    </submittedName>
</protein>
<dbReference type="Proteomes" id="UP000818266">
    <property type="component" value="Unassembled WGS sequence"/>
</dbReference>
<sequence>MSARTANEVANWFLAWAESEDAELDNLKLQKLLYYAQGHAFAALGQELFNDEIQAWAHGPVVPSIYRRFKSCGASPIPAEQSVPSDFDWDDYRDVESFLQRVWNTYGKYASWTLRNMTHRESPWLEHFNADERSAVIPKSALRTYFAN</sequence>
<evidence type="ECO:0000313" key="3">
    <source>
        <dbReference type="Proteomes" id="UP000818266"/>
    </source>
</evidence>
<dbReference type="OrthoDB" id="9799173at2"/>
<feature type="domain" description="Antitoxin SocA-like Panacea" evidence="1">
    <location>
        <begin position="29"/>
        <end position="124"/>
    </location>
</feature>
<name>A0A9E5JMR7_9MICO</name>
<dbReference type="AlphaFoldDB" id="A0A9E5JMR7"/>
<evidence type="ECO:0000259" key="1">
    <source>
        <dbReference type="Pfam" id="PF13274"/>
    </source>
</evidence>
<organism evidence="2 3">
    <name type="scientific">Microcella pacifica</name>
    <dbReference type="NCBI Taxonomy" id="2591847"/>
    <lineage>
        <taxon>Bacteria</taxon>
        <taxon>Bacillati</taxon>
        <taxon>Actinomycetota</taxon>
        <taxon>Actinomycetes</taxon>
        <taxon>Micrococcales</taxon>
        <taxon>Microbacteriaceae</taxon>
        <taxon>Microcella</taxon>
    </lineage>
</organism>
<reference evidence="2 3" key="2">
    <citation type="submission" date="2020-03" db="EMBL/GenBank/DDBJ databases">
        <title>Chryseoglobus sp. isolated from a deep-sea seamount.</title>
        <authorList>
            <person name="Zhang D.-C."/>
        </authorList>
    </citation>
    <scope>NUCLEOTIDE SEQUENCE [LARGE SCALE GENOMIC DNA]</scope>
    <source>
        <strain evidence="2 3">KN1116</strain>
    </source>
</reference>
<keyword evidence="3" id="KW-1185">Reference proteome</keyword>
<comment type="caution">
    <text evidence="2">The sequence shown here is derived from an EMBL/GenBank/DDBJ whole genome shotgun (WGS) entry which is preliminary data.</text>
</comment>
<evidence type="ECO:0000313" key="2">
    <source>
        <dbReference type="EMBL" id="NHF63563.1"/>
    </source>
</evidence>
<gene>
    <name evidence="2" type="ORF">FK219_009985</name>
</gene>
<dbReference type="EMBL" id="VIKT02000016">
    <property type="protein sequence ID" value="NHF63563.1"/>
    <property type="molecule type" value="Genomic_DNA"/>
</dbReference>
<reference evidence="2 3" key="1">
    <citation type="submission" date="2019-06" db="EMBL/GenBank/DDBJ databases">
        <authorList>
            <person name="De-Chao Zhang Q."/>
        </authorList>
    </citation>
    <scope>NUCLEOTIDE SEQUENCE [LARGE SCALE GENOMIC DNA]</scope>
    <source>
        <strain evidence="2 3">KN1116</strain>
    </source>
</reference>
<dbReference type="RefSeq" id="WP_152582607.1">
    <property type="nucleotide sequence ID" value="NZ_JAVJPO010000009.1"/>
</dbReference>
<dbReference type="InterPro" id="IPR025272">
    <property type="entry name" value="SocA_Panacea"/>
</dbReference>